<dbReference type="PANTHER" id="PTHR43567:SF1">
    <property type="entry name" value="FLAVOREDOXIN"/>
    <property type="match status" value="1"/>
</dbReference>
<dbReference type="InterPro" id="IPR052174">
    <property type="entry name" value="Flavoredoxin"/>
</dbReference>
<reference evidence="5" key="1">
    <citation type="submission" date="2020-12" db="EMBL/GenBank/DDBJ databases">
        <title>M. sibirica DSM 26468T genome.</title>
        <authorList>
            <person name="Thieme N."/>
            <person name="Rettenmaier R."/>
            <person name="Zverlov V."/>
            <person name="Liebl W."/>
        </authorList>
    </citation>
    <scope>NUCLEOTIDE SEQUENCE</scope>
    <source>
        <strain evidence="5">DSM 26468</strain>
    </source>
</reference>
<evidence type="ECO:0000256" key="3">
    <source>
        <dbReference type="ARBA" id="ARBA00038054"/>
    </source>
</evidence>
<keyword evidence="2" id="KW-0285">Flavoprotein</keyword>
<accession>A0A8J7GWY5</accession>
<protein>
    <submittedName>
        <fullName evidence="5">Flavin reductase</fullName>
    </submittedName>
</protein>
<gene>
    <name evidence="5" type="ORF">I5677_01040</name>
</gene>
<organism evidence="5 6">
    <name type="scientific">Mobilitalea sibirica</name>
    <dbReference type="NCBI Taxonomy" id="1462919"/>
    <lineage>
        <taxon>Bacteria</taxon>
        <taxon>Bacillati</taxon>
        <taxon>Bacillota</taxon>
        <taxon>Clostridia</taxon>
        <taxon>Lachnospirales</taxon>
        <taxon>Lachnospiraceae</taxon>
        <taxon>Mobilitalea</taxon>
    </lineage>
</organism>
<dbReference type="RefSeq" id="WP_197659694.1">
    <property type="nucleotide sequence ID" value="NZ_JAEAGR010000001.1"/>
</dbReference>
<dbReference type="AlphaFoldDB" id="A0A8J7GWY5"/>
<dbReference type="PANTHER" id="PTHR43567">
    <property type="entry name" value="FLAVOREDOXIN-RELATED-RELATED"/>
    <property type="match status" value="1"/>
</dbReference>
<dbReference type="InterPro" id="IPR012349">
    <property type="entry name" value="Split_barrel_FMN-bd"/>
</dbReference>
<evidence type="ECO:0000313" key="6">
    <source>
        <dbReference type="Proteomes" id="UP000623269"/>
    </source>
</evidence>
<dbReference type="Proteomes" id="UP000623269">
    <property type="component" value="Unassembled WGS sequence"/>
</dbReference>
<evidence type="ECO:0000256" key="1">
    <source>
        <dbReference type="ARBA" id="ARBA00001917"/>
    </source>
</evidence>
<dbReference type="Pfam" id="PF01613">
    <property type="entry name" value="Flavin_Reduct"/>
    <property type="match status" value="1"/>
</dbReference>
<evidence type="ECO:0000256" key="2">
    <source>
        <dbReference type="ARBA" id="ARBA00022630"/>
    </source>
</evidence>
<name>A0A8J7GWY5_9FIRM</name>
<comment type="caution">
    <text evidence="5">The sequence shown here is derived from an EMBL/GenBank/DDBJ whole genome shotgun (WGS) entry which is preliminary data.</text>
</comment>
<dbReference type="SUPFAM" id="SSF50475">
    <property type="entry name" value="FMN-binding split barrel"/>
    <property type="match status" value="1"/>
</dbReference>
<dbReference type="GO" id="GO:0010181">
    <property type="term" value="F:FMN binding"/>
    <property type="evidence" value="ECO:0007669"/>
    <property type="project" value="InterPro"/>
</dbReference>
<evidence type="ECO:0000259" key="4">
    <source>
        <dbReference type="Pfam" id="PF01613"/>
    </source>
</evidence>
<dbReference type="Gene3D" id="2.30.110.10">
    <property type="entry name" value="Electron Transport, Fmn-binding Protein, Chain A"/>
    <property type="match status" value="1"/>
</dbReference>
<keyword evidence="6" id="KW-1185">Reference proteome</keyword>
<sequence>MSKISVPITNNFCPQTLFLYGTYKEDGTANFGLFCWLSYIWDSELGVMACIGGDKLTKDRIKQTGVFSANLVTEKLLTLSDYFGNKDGYSRNKMNIKIDTVKGIKLDVPILTDSPLSFELQVFKNVELKDGEVFLCKIRNVLMDEKLCNQDISIEERIKEIAPVSTTYQTYFSWDGNRLGGWGELQEGLPHSI</sequence>
<comment type="cofactor">
    <cofactor evidence="1">
        <name>FMN</name>
        <dbReference type="ChEBI" id="CHEBI:58210"/>
    </cofactor>
</comment>
<proteinExistence type="inferred from homology"/>
<dbReference type="InterPro" id="IPR002563">
    <property type="entry name" value="Flavin_Rdtase-like_dom"/>
</dbReference>
<feature type="domain" description="Flavin reductase like" evidence="4">
    <location>
        <begin position="14"/>
        <end position="146"/>
    </location>
</feature>
<comment type="similarity">
    <text evidence="3">Belongs to the flavoredoxin family.</text>
</comment>
<dbReference type="EMBL" id="JAEAGR010000001">
    <property type="protein sequence ID" value="MBH1939474.1"/>
    <property type="molecule type" value="Genomic_DNA"/>
</dbReference>
<dbReference type="GO" id="GO:0016646">
    <property type="term" value="F:oxidoreductase activity, acting on the CH-NH group of donors, NAD or NADP as acceptor"/>
    <property type="evidence" value="ECO:0007669"/>
    <property type="project" value="UniProtKB-ARBA"/>
</dbReference>
<evidence type="ECO:0000313" key="5">
    <source>
        <dbReference type="EMBL" id="MBH1939474.1"/>
    </source>
</evidence>